<reference evidence="3" key="1">
    <citation type="journal article" date="2019" name="Sci. Rep.">
        <title>Draft genome of Tanacetum cinerariifolium, the natural source of mosquito coil.</title>
        <authorList>
            <person name="Yamashiro T."/>
            <person name="Shiraishi A."/>
            <person name="Satake H."/>
            <person name="Nakayama K."/>
        </authorList>
    </citation>
    <scope>NUCLEOTIDE SEQUENCE</scope>
</reference>
<dbReference type="EMBL" id="BKCJ010009634">
    <property type="protein sequence ID" value="GEU87896.1"/>
    <property type="molecule type" value="Genomic_DNA"/>
</dbReference>
<proteinExistence type="predicted"/>
<dbReference type="PANTHER" id="PTHR42648:SF27">
    <property type="entry name" value="RNA-DIRECTED DNA POLYMERASE"/>
    <property type="match status" value="1"/>
</dbReference>
<evidence type="ECO:0000313" key="3">
    <source>
        <dbReference type="EMBL" id="GEU87896.1"/>
    </source>
</evidence>
<feature type="compositionally biased region" description="Basic and acidic residues" evidence="1">
    <location>
        <begin position="47"/>
        <end position="57"/>
    </location>
</feature>
<dbReference type="InterPro" id="IPR039537">
    <property type="entry name" value="Retrotran_Ty1/copia-like"/>
</dbReference>
<dbReference type="PROSITE" id="PS50994">
    <property type="entry name" value="INTEGRASE"/>
    <property type="match status" value="1"/>
</dbReference>
<dbReference type="CDD" id="cd09272">
    <property type="entry name" value="RNase_HI_RT_Ty1"/>
    <property type="match status" value="1"/>
</dbReference>
<dbReference type="PANTHER" id="PTHR42648">
    <property type="entry name" value="TRANSPOSASE, PUTATIVE-RELATED"/>
    <property type="match status" value="1"/>
</dbReference>
<dbReference type="GO" id="GO:0015074">
    <property type="term" value="P:DNA integration"/>
    <property type="evidence" value="ECO:0007669"/>
    <property type="project" value="InterPro"/>
</dbReference>
<evidence type="ECO:0000256" key="1">
    <source>
        <dbReference type="SAM" id="MobiDB-lite"/>
    </source>
</evidence>
<dbReference type="InterPro" id="IPR012337">
    <property type="entry name" value="RNaseH-like_sf"/>
</dbReference>
<evidence type="ECO:0000259" key="2">
    <source>
        <dbReference type="PROSITE" id="PS50994"/>
    </source>
</evidence>
<dbReference type="Pfam" id="PF00665">
    <property type="entry name" value="rve"/>
    <property type="match status" value="1"/>
</dbReference>
<sequence length="575" mass="65801">MEKTISEVHSLIIKFKKSIKGNKQPIVGASSTPQVMAIQGGRVQNYKRQDKAKEKGEGPQNSYHTKPKKPQPYKKECMAKDGQCHHCKEEGHGKGSVLCIQGVKKLKHGSLYLYVGNGVCAHVSKKGASHFITFTGDYSHYGYVYLLKHTHEVFETFKVFKSEVENRLRKTIKVIRYDHGGEYISQELKDYLKACGIIQQLTPPYTPQHNGVSERLNRTLLNMVRSMMSLATLPLSFWDYALEFVARILNMVPTKKVDKTPDELWHGKVLNLSYLKETMSYYFYYPPENKIVFERYANFLEKDFIHRKESGRIVELEDEDILPSNNTSEHPIMEESLASILCQEEDVIHVHRSLKTHKAPNRLCLNVEIDPDRLCFNVEVEEHSLRDLNEHSNCKVALSDLEFKKWLVAMNAEMQSMYDNKVYRLVVLRPNAKVVKKMKRMHNIPYASVVRSIMYAYLINIKDTFLVYGGDPKAKLRVNCYCDVGFKTDRDDTNSQTGYVFILNGGAVVWKSSKQSTTAQHATKAEYIAASEAAKEAVWIRKFIDELGVVPSNDYRIKINGDNSAAIIMTKESGI</sequence>
<organism evidence="3">
    <name type="scientific">Tanacetum cinerariifolium</name>
    <name type="common">Dalmatian daisy</name>
    <name type="synonym">Chrysanthemum cinerariifolium</name>
    <dbReference type="NCBI Taxonomy" id="118510"/>
    <lineage>
        <taxon>Eukaryota</taxon>
        <taxon>Viridiplantae</taxon>
        <taxon>Streptophyta</taxon>
        <taxon>Embryophyta</taxon>
        <taxon>Tracheophyta</taxon>
        <taxon>Spermatophyta</taxon>
        <taxon>Magnoliopsida</taxon>
        <taxon>eudicotyledons</taxon>
        <taxon>Gunneridae</taxon>
        <taxon>Pentapetalae</taxon>
        <taxon>asterids</taxon>
        <taxon>campanulids</taxon>
        <taxon>Asterales</taxon>
        <taxon>Asteraceae</taxon>
        <taxon>Asteroideae</taxon>
        <taxon>Anthemideae</taxon>
        <taxon>Anthemidinae</taxon>
        <taxon>Tanacetum</taxon>
    </lineage>
</organism>
<feature type="domain" description="Integrase catalytic" evidence="2">
    <location>
        <begin position="104"/>
        <end position="269"/>
    </location>
</feature>
<name>A0A6L2NP31_TANCI</name>
<dbReference type="SUPFAM" id="SSF53098">
    <property type="entry name" value="Ribonuclease H-like"/>
    <property type="match status" value="1"/>
</dbReference>
<dbReference type="AlphaFoldDB" id="A0A6L2NP31"/>
<accession>A0A6L2NP31</accession>
<dbReference type="InterPro" id="IPR001584">
    <property type="entry name" value="Integrase_cat-core"/>
</dbReference>
<protein>
    <recommendedName>
        <fullName evidence="2">Integrase catalytic domain-containing protein</fullName>
    </recommendedName>
</protein>
<dbReference type="Gene3D" id="3.30.420.10">
    <property type="entry name" value="Ribonuclease H-like superfamily/Ribonuclease H"/>
    <property type="match status" value="1"/>
</dbReference>
<gene>
    <name evidence="3" type="ORF">Tci_059874</name>
</gene>
<dbReference type="InterPro" id="IPR036397">
    <property type="entry name" value="RNaseH_sf"/>
</dbReference>
<feature type="region of interest" description="Disordered" evidence="1">
    <location>
        <begin position="38"/>
        <end position="74"/>
    </location>
</feature>
<comment type="caution">
    <text evidence="3">The sequence shown here is derived from an EMBL/GenBank/DDBJ whole genome shotgun (WGS) entry which is preliminary data.</text>
</comment>
<dbReference type="GO" id="GO:0003676">
    <property type="term" value="F:nucleic acid binding"/>
    <property type="evidence" value="ECO:0007669"/>
    <property type="project" value="InterPro"/>
</dbReference>